<evidence type="ECO:0000259" key="1">
    <source>
        <dbReference type="Pfam" id="PF00326"/>
    </source>
</evidence>
<dbReference type="AlphaFoldDB" id="A0A2T1KF92"/>
<name>A0A2T1KF92_9GAMM</name>
<dbReference type="RefSeq" id="WP_106762148.1">
    <property type="nucleotide sequence ID" value="NZ_PXNP01000053.1"/>
</dbReference>
<dbReference type="InterPro" id="IPR001375">
    <property type="entry name" value="Peptidase_S9_cat"/>
</dbReference>
<dbReference type="EMBL" id="PXNP01000053">
    <property type="protein sequence ID" value="PSF08222.1"/>
    <property type="molecule type" value="Genomic_DNA"/>
</dbReference>
<gene>
    <name evidence="2" type="ORF">C7H09_08625</name>
</gene>
<proteinExistence type="predicted"/>
<dbReference type="Proteomes" id="UP000239866">
    <property type="component" value="Unassembled WGS sequence"/>
</dbReference>
<dbReference type="GO" id="GO:0008236">
    <property type="term" value="F:serine-type peptidase activity"/>
    <property type="evidence" value="ECO:0007669"/>
    <property type="project" value="InterPro"/>
</dbReference>
<dbReference type="PANTHER" id="PTHR43056">
    <property type="entry name" value="PEPTIDASE S9 PROLYL OLIGOPEPTIDASE"/>
    <property type="match status" value="1"/>
</dbReference>
<dbReference type="GO" id="GO:0006508">
    <property type="term" value="P:proteolysis"/>
    <property type="evidence" value="ECO:0007669"/>
    <property type="project" value="InterPro"/>
</dbReference>
<dbReference type="Pfam" id="PF00326">
    <property type="entry name" value="Peptidase_S9"/>
    <property type="match status" value="1"/>
</dbReference>
<keyword evidence="3" id="KW-1185">Reference proteome</keyword>
<feature type="domain" description="Peptidase S9 prolyl oligopeptidase catalytic" evidence="1">
    <location>
        <begin position="399"/>
        <end position="603"/>
    </location>
</feature>
<dbReference type="InterPro" id="IPR050585">
    <property type="entry name" value="Xaa-Pro_dipeptidyl-ppase/CocE"/>
</dbReference>
<reference evidence="2 3" key="1">
    <citation type="submission" date="2018-03" db="EMBL/GenBank/DDBJ databases">
        <title>Marinobacter brunus sp. nov., a marine bacterium of Gamma-proteobacteria isolated from the surface seawater of the South China Sea.</title>
        <authorList>
            <person name="Cheng H."/>
            <person name="Wu Y.-H."/>
            <person name="Xamxidin M."/>
            <person name="Xu X.-W."/>
        </authorList>
    </citation>
    <scope>NUCLEOTIDE SEQUENCE [LARGE SCALE GENOMIC DNA]</scope>
    <source>
        <strain evidence="2 3">NH169-3</strain>
    </source>
</reference>
<dbReference type="PANTHER" id="PTHR43056:SF5">
    <property type="entry name" value="PEPTIDASE S9 PROLYL OLIGOPEPTIDASE CATALYTIC DOMAIN-CONTAINING PROTEIN"/>
    <property type="match status" value="1"/>
</dbReference>
<sequence>MSSAAVEPVSARQACQGFRQCAELRLCGGALFWLASDPGRGTTSLWQSDADGVRRLNTGSSVRSGINGYGGGAFAVLPGWICWVSDDQRLWSLELATGAQRLLVDAPGLAWGGLVPDVHRQRWLAVCEDAGRQTLMAIDRAGRTRVLHTGLDFYSAPAISADGSQIAWVSWQLPDMPWARSRLWRAAVDVDGALAGVESPAAPAPGSVQQPQFVRSQLYVLSDHRGWWQPWQIVRGQGGWRWQAMGAAAADHANAPWQLAECHRCPLPGGGWASVCYRQGIGELWLERKGEAIRLASDCTDFRSLVADNHALYCIARRPDRLDAILRIRPSSDDITTVFGGEPALGSSPVVLPESIVVPPGPGEHWPLQGFLYPAINGGDRPPLILVAHGGPTSAAYASFNPHCQFWCQRGFSVVEVNYTGSTGFGRAFRQALSGQWGQADVQDMMRMADYLGQQGRIDRGRVFIQGRSSGGYTALMAAMQPRARLRGLASLFGVTDPWRLSMATHRFESGYLDWLLGPGGENGEAWQNRTPALRAERIGCPALFFQGGQDRVVVPEQTRSMVSGIRQAGGQADLVWFANEGHGFRALESQVRVLETLEHFYGSLID</sequence>
<dbReference type="Gene3D" id="3.40.50.1820">
    <property type="entry name" value="alpha/beta hydrolase"/>
    <property type="match status" value="1"/>
</dbReference>
<protein>
    <submittedName>
        <fullName evidence="2">S9 family peptidase</fullName>
    </submittedName>
</protein>
<comment type="caution">
    <text evidence="2">The sequence shown here is derived from an EMBL/GenBank/DDBJ whole genome shotgun (WGS) entry which is preliminary data.</text>
</comment>
<dbReference type="InterPro" id="IPR029058">
    <property type="entry name" value="AB_hydrolase_fold"/>
</dbReference>
<dbReference type="OrthoDB" id="4269629at2"/>
<evidence type="ECO:0000313" key="3">
    <source>
        <dbReference type="Proteomes" id="UP000239866"/>
    </source>
</evidence>
<dbReference type="SUPFAM" id="SSF69304">
    <property type="entry name" value="Tricorn protease N-terminal domain"/>
    <property type="match status" value="1"/>
</dbReference>
<organism evidence="2 3">
    <name type="scientific">Marinobacter fuscus</name>
    <dbReference type="NCBI Taxonomy" id="2109942"/>
    <lineage>
        <taxon>Bacteria</taxon>
        <taxon>Pseudomonadati</taxon>
        <taxon>Pseudomonadota</taxon>
        <taxon>Gammaproteobacteria</taxon>
        <taxon>Pseudomonadales</taxon>
        <taxon>Marinobacteraceae</taxon>
        <taxon>Marinobacter</taxon>
    </lineage>
</organism>
<accession>A0A2T1KF92</accession>
<evidence type="ECO:0000313" key="2">
    <source>
        <dbReference type="EMBL" id="PSF08222.1"/>
    </source>
</evidence>
<dbReference type="SUPFAM" id="SSF53474">
    <property type="entry name" value="alpha/beta-Hydrolases"/>
    <property type="match status" value="1"/>
</dbReference>